<feature type="compositionally biased region" description="Polar residues" evidence="3">
    <location>
        <begin position="21"/>
        <end position="38"/>
    </location>
</feature>
<feature type="compositionally biased region" description="Polar residues" evidence="3">
    <location>
        <begin position="142"/>
        <end position="152"/>
    </location>
</feature>
<accession>A0A8T9BE48</accession>
<dbReference type="SUPFAM" id="SSF52540">
    <property type="entry name" value="P-loop containing nucleoside triphosphate hydrolases"/>
    <property type="match status" value="1"/>
</dbReference>
<dbReference type="SUPFAM" id="SSF48403">
    <property type="entry name" value="Ankyrin repeat"/>
    <property type="match status" value="1"/>
</dbReference>
<gene>
    <name evidence="7" type="primary">HET-E1_7</name>
    <name evidence="7" type="ORF">LARI1_G004132</name>
</gene>
<proteinExistence type="predicted"/>
<keyword evidence="1" id="KW-0677">Repeat</keyword>
<sequence length="1327" mass="148523">MTEQQKPRRRVKWLSKVLGRESSSQVAQKNSQNPQNGQHKARGQSQSQSQGLGLGDGSSRKIIPNATPFQAESGDGKIHTEPSTQAPVVENDSKLQNDQAKAPVDLEERPGDVSNNVSTPAVEAMKVPKPSGSQVLAAPIDTSRSAANSNSPYRKGDENKTPPVPRLLDPKASMQSADLWEKAYTQLSQDKKHKDLVTKYEAILEESSPAPNTGDSFPKKMQASVQRQVDVMKRKQWTIQWDQKSIVVREQTERIVKFVQTFSNLGTAIAQIDPVHAGIPWAGVCAILTLILNDSTQHKAALDGLEEISSLVAKYIAIEDVFVQSCQVDPKAASNDAFEASILKVYSSILRFQVEAALHFHRPTVARTVSNVAQSVDWAELLSKVKESDAECVALTSMIGLASLGSNLSGIGNSLVELRQRSEEIHDIGKALATLQEAWDANQKGISQIVSWISDAQVGEDHKRVRTKLGARHWDAGQWFLENPGFKAWKGSNRGQLWLQGSVGTGKTSLASIVINELVKVGDNRSIAFYYCSRSSTGSSNDTVAIFRSLVAQLACTVDGEDVYPVIRQWYQKDAKRYVMGSRLSLTECEDLLVTLMAKRGRTTIVIDGLDECEEEMQLLRSLYEIWRRYPNLQLFLTSRLHVDVLDVFPEITTVQSDFGKTSEDIKEYIRKELQRKDRRNVKVITDELAERMVEILTQRAQGMFRWVELQLDLLISSERRIRYRRDFEERLLQLELGSGQEVIDALRDTYDEIYERNTSQGRHSRRLAEKSLKWVLCAARPLKIWELGAAVAVDGEDKVTTSLIVDTCSNFFNVDSKGIVQLAHLSVREYLEVKNVGGCLIFSPEEAHAEVALTCILYWKNLSQLSSNDEHEDESEFNDDSQDEQNVDEGDATSILESEPRSISIVTDAISGEANQEDDLIQIEANRAYRELVQQRKAAKTADRENERIPSIKISENDKRALYESQNPEKQDNIAEKEGTEGVENIEDNSTEAPDLKQATRGTVSTDNDYFSLADKYIRMDSAPTLKPQQAFKRFQRYASIYWATHCQAAKGPRMDESRTLNTLFWDFIDDNGSSPEYKLWETALLNEAKLTSVPVIDPAPMIFVPATAHDQAILDAEPIYERWQETIAHAEGPQPLHPNVSLIACFYGFTDILQEISADGSAQTTRNHEGIMGLVLAARNGYNEVLDLPISNGYNLDIPDRGGRTALHHAALGGYLELVRFLLGYPRKSGRRAGKKDGQSRVNVNARDLGEKTPLHYAAEFDQVEVVRLLLGEENVDVHARNQYGYTALGICSQNTSAVVAKLLRNDKRYRKEDEFGVFEIEIKT</sequence>
<comment type="caution">
    <text evidence="7">The sequence shown here is derived from an EMBL/GenBank/DDBJ whole genome shotgun (WGS) entry which is preliminary data.</text>
</comment>
<dbReference type="InterPro" id="IPR002110">
    <property type="entry name" value="Ankyrin_rpt"/>
</dbReference>
<evidence type="ECO:0000256" key="2">
    <source>
        <dbReference type="PROSITE-ProRule" id="PRU00023"/>
    </source>
</evidence>
<dbReference type="OrthoDB" id="163438at2759"/>
<protein>
    <submittedName>
        <fullName evidence="7">Vegetative incompatibility protein HET-E-1</fullName>
    </submittedName>
</protein>
<dbReference type="PANTHER" id="PTHR10039:SF16">
    <property type="entry name" value="GPI INOSITOL-DEACYLASE"/>
    <property type="match status" value="1"/>
</dbReference>
<keyword evidence="8" id="KW-1185">Reference proteome</keyword>
<evidence type="ECO:0000256" key="1">
    <source>
        <dbReference type="ARBA" id="ARBA00022737"/>
    </source>
</evidence>
<dbReference type="InterPro" id="IPR056884">
    <property type="entry name" value="NPHP3-like_N"/>
</dbReference>
<evidence type="ECO:0000259" key="5">
    <source>
        <dbReference type="Pfam" id="PF22939"/>
    </source>
</evidence>
<dbReference type="Pfam" id="PF22939">
    <property type="entry name" value="WHD_GPIID"/>
    <property type="match status" value="1"/>
</dbReference>
<dbReference type="Proteomes" id="UP000469559">
    <property type="component" value="Unassembled WGS sequence"/>
</dbReference>
<feature type="compositionally biased region" description="Acidic residues" evidence="3">
    <location>
        <begin position="871"/>
        <end position="892"/>
    </location>
</feature>
<dbReference type="Pfam" id="PF17100">
    <property type="entry name" value="NACHT_N"/>
    <property type="match status" value="1"/>
</dbReference>
<evidence type="ECO:0000259" key="6">
    <source>
        <dbReference type="Pfam" id="PF24883"/>
    </source>
</evidence>
<feature type="compositionally biased region" description="Basic and acidic residues" evidence="3">
    <location>
        <begin position="965"/>
        <end position="981"/>
    </location>
</feature>
<dbReference type="Pfam" id="PF12796">
    <property type="entry name" value="Ank_2"/>
    <property type="match status" value="2"/>
</dbReference>
<organism evidence="7 8">
    <name type="scientific">Lachnellula arida</name>
    <dbReference type="NCBI Taxonomy" id="1316785"/>
    <lineage>
        <taxon>Eukaryota</taxon>
        <taxon>Fungi</taxon>
        <taxon>Dikarya</taxon>
        <taxon>Ascomycota</taxon>
        <taxon>Pezizomycotina</taxon>
        <taxon>Leotiomycetes</taxon>
        <taxon>Helotiales</taxon>
        <taxon>Lachnaceae</taxon>
        <taxon>Lachnellula</taxon>
    </lineage>
</organism>
<dbReference type="PROSITE" id="PS50088">
    <property type="entry name" value="ANK_REPEAT"/>
    <property type="match status" value="2"/>
</dbReference>
<keyword evidence="2" id="KW-0040">ANK repeat</keyword>
<dbReference type="InterPro" id="IPR054471">
    <property type="entry name" value="GPIID_WHD"/>
</dbReference>
<feature type="repeat" description="ANK" evidence="2">
    <location>
        <begin position="1252"/>
        <end position="1273"/>
    </location>
</feature>
<evidence type="ECO:0000256" key="3">
    <source>
        <dbReference type="SAM" id="MobiDB-lite"/>
    </source>
</evidence>
<dbReference type="EMBL" id="QGMF01000179">
    <property type="protein sequence ID" value="TVY18340.1"/>
    <property type="molecule type" value="Genomic_DNA"/>
</dbReference>
<feature type="region of interest" description="Disordered" evidence="3">
    <location>
        <begin position="965"/>
        <end position="1000"/>
    </location>
</feature>
<evidence type="ECO:0000259" key="4">
    <source>
        <dbReference type="Pfam" id="PF17100"/>
    </source>
</evidence>
<dbReference type="PANTHER" id="PTHR10039">
    <property type="entry name" value="AMELOGENIN"/>
    <property type="match status" value="1"/>
</dbReference>
<dbReference type="Gene3D" id="3.40.50.300">
    <property type="entry name" value="P-loop containing nucleotide triphosphate hydrolases"/>
    <property type="match status" value="1"/>
</dbReference>
<dbReference type="Gene3D" id="1.25.40.20">
    <property type="entry name" value="Ankyrin repeat-containing domain"/>
    <property type="match status" value="1"/>
</dbReference>
<dbReference type="SMART" id="SM00248">
    <property type="entry name" value="ANK"/>
    <property type="match status" value="4"/>
</dbReference>
<evidence type="ECO:0000313" key="8">
    <source>
        <dbReference type="Proteomes" id="UP000469559"/>
    </source>
</evidence>
<feature type="repeat" description="ANK" evidence="2">
    <location>
        <begin position="1204"/>
        <end position="1225"/>
    </location>
</feature>
<feature type="domain" description="GPI inositol-deacylase winged helix" evidence="5">
    <location>
        <begin position="759"/>
        <end position="833"/>
    </location>
</feature>
<evidence type="ECO:0000313" key="7">
    <source>
        <dbReference type="EMBL" id="TVY18340.1"/>
    </source>
</evidence>
<name>A0A8T9BE48_9HELO</name>
<feature type="domain" description="Nephrocystin 3-like N-terminal" evidence="6">
    <location>
        <begin position="476"/>
        <end position="640"/>
    </location>
</feature>
<feature type="domain" description="NWD NACHT-NTPase N-terminal" evidence="4">
    <location>
        <begin position="178"/>
        <end position="390"/>
    </location>
</feature>
<feature type="region of interest" description="Disordered" evidence="3">
    <location>
        <begin position="1"/>
        <end position="169"/>
    </location>
</feature>
<dbReference type="InterPro" id="IPR027417">
    <property type="entry name" value="P-loop_NTPase"/>
</dbReference>
<dbReference type="InterPro" id="IPR036770">
    <property type="entry name" value="Ankyrin_rpt-contain_sf"/>
</dbReference>
<dbReference type="Pfam" id="PF24883">
    <property type="entry name" value="NPHP3_N"/>
    <property type="match status" value="1"/>
</dbReference>
<dbReference type="PROSITE" id="PS50297">
    <property type="entry name" value="ANK_REP_REGION"/>
    <property type="match status" value="2"/>
</dbReference>
<feature type="region of interest" description="Disordered" evidence="3">
    <location>
        <begin position="870"/>
        <end position="900"/>
    </location>
</feature>
<reference evidence="7 8" key="1">
    <citation type="submission" date="2018-05" db="EMBL/GenBank/DDBJ databases">
        <title>Whole genome sequencing for identification of molecular markers to develop diagnostic detection tools for the regulated plant pathogen Lachnellula willkommii.</title>
        <authorList>
            <person name="Giroux E."/>
            <person name="Bilodeau G."/>
        </authorList>
    </citation>
    <scope>NUCLEOTIDE SEQUENCE [LARGE SCALE GENOMIC DNA]</scope>
    <source>
        <strain evidence="7 8">CBS 203.66</strain>
    </source>
</reference>
<dbReference type="InterPro" id="IPR031359">
    <property type="entry name" value="NACHT_N"/>
</dbReference>